<organism evidence="3 4">
    <name type="scientific">Thalassoglobus neptunius</name>
    <dbReference type="NCBI Taxonomy" id="1938619"/>
    <lineage>
        <taxon>Bacteria</taxon>
        <taxon>Pseudomonadati</taxon>
        <taxon>Planctomycetota</taxon>
        <taxon>Planctomycetia</taxon>
        <taxon>Planctomycetales</taxon>
        <taxon>Planctomycetaceae</taxon>
        <taxon>Thalassoglobus</taxon>
    </lineage>
</organism>
<feature type="transmembrane region" description="Helical" evidence="2">
    <location>
        <begin position="6"/>
        <end position="26"/>
    </location>
</feature>
<feature type="transmembrane region" description="Helical" evidence="2">
    <location>
        <begin position="72"/>
        <end position="94"/>
    </location>
</feature>
<feature type="transmembrane region" description="Helical" evidence="2">
    <location>
        <begin position="135"/>
        <end position="153"/>
    </location>
</feature>
<reference evidence="3 4" key="1">
    <citation type="submission" date="2019-02" db="EMBL/GenBank/DDBJ databases">
        <title>Deep-cultivation of Planctomycetes and their phenomic and genomic characterization uncovers novel biology.</title>
        <authorList>
            <person name="Wiegand S."/>
            <person name="Jogler M."/>
            <person name="Boedeker C."/>
            <person name="Pinto D."/>
            <person name="Vollmers J."/>
            <person name="Rivas-Marin E."/>
            <person name="Kohn T."/>
            <person name="Peeters S.H."/>
            <person name="Heuer A."/>
            <person name="Rast P."/>
            <person name="Oberbeckmann S."/>
            <person name="Bunk B."/>
            <person name="Jeske O."/>
            <person name="Meyerdierks A."/>
            <person name="Storesund J.E."/>
            <person name="Kallscheuer N."/>
            <person name="Luecker S."/>
            <person name="Lage O.M."/>
            <person name="Pohl T."/>
            <person name="Merkel B.J."/>
            <person name="Hornburger P."/>
            <person name="Mueller R.-W."/>
            <person name="Bruemmer F."/>
            <person name="Labrenz M."/>
            <person name="Spormann A.M."/>
            <person name="Op Den Camp H."/>
            <person name="Overmann J."/>
            <person name="Amann R."/>
            <person name="Jetten M.S.M."/>
            <person name="Mascher T."/>
            <person name="Medema M.H."/>
            <person name="Devos D.P."/>
            <person name="Kaster A.-K."/>
            <person name="Ovreas L."/>
            <person name="Rohde M."/>
            <person name="Galperin M.Y."/>
            <person name="Jogler C."/>
        </authorList>
    </citation>
    <scope>NUCLEOTIDE SEQUENCE [LARGE SCALE GENOMIC DNA]</scope>
    <source>
        <strain evidence="3 4">KOR42</strain>
    </source>
</reference>
<dbReference type="EMBL" id="SIHI01000009">
    <property type="protein sequence ID" value="TWT51969.1"/>
    <property type="molecule type" value="Genomic_DNA"/>
</dbReference>
<feature type="transmembrane region" description="Helical" evidence="2">
    <location>
        <begin position="101"/>
        <end position="123"/>
    </location>
</feature>
<accession>A0A5C5WP92</accession>
<keyword evidence="2" id="KW-0812">Transmembrane</keyword>
<dbReference type="OrthoDB" id="257805at2"/>
<dbReference type="Proteomes" id="UP000317243">
    <property type="component" value="Unassembled WGS sequence"/>
</dbReference>
<evidence type="ECO:0008006" key="5">
    <source>
        <dbReference type="Google" id="ProtNLM"/>
    </source>
</evidence>
<keyword evidence="2" id="KW-1133">Transmembrane helix</keyword>
<evidence type="ECO:0000256" key="1">
    <source>
        <dbReference type="SAM" id="MobiDB-lite"/>
    </source>
</evidence>
<evidence type="ECO:0000313" key="3">
    <source>
        <dbReference type="EMBL" id="TWT51969.1"/>
    </source>
</evidence>
<keyword evidence="4" id="KW-1185">Reference proteome</keyword>
<dbReference type="AlphaFoldDB" id="A0A5C5WP92"/>
<name>A0A5C5WP92_9PLAN</name>
<sequence length="185" mass="19033">MNPRTVGLLFAIATAVFWGLYGPALGKSRIVGQTPFKPYIFIGVAYLIWGCLGGAIAVQMSGDGFAFPAKAGWWGFIAGTLGAFGALTLTFAMYKSHDASLVMPVVFGGATSVAAITGLLMQAQAGKMHLDVRQVLGFVLVVVGVVLIQRYSAHGPAPKPAPQAVESSSDAPTEAAPASSDSSAT</sequence>
<feature type="transmembrane region" description="Helical" evidence="2">
    <location>
        <begin position="38"/>
        <end position="60"/>
    </location>
</feature>
<comment type="caution">
    <text evidence="3">The sequence shown here is derived from an EMBL/GenBank/DDBJ whole genome shotgun (WGS) entry which is preliminary data.</text>
</comment>
<feature type="region of interest" description="Disordered" evidence="1">
    <location>
        <begin position="154"/>
        <end position="185"/>
    </location>
</feature>
<keyword evidence="2" id="KW-0472">Membrane</keyword>
<dbReference type="RefSeq" id="WP_146510727.1">
    <property type="nucleotide sequence ID" value="NZ_SIHI01000009.1"/>
</dbReference>
<gene>
    <name evidence="3" type="ORF">KOR42_32520</name>
</gene>
<protein>
    <recommendedName>
        <fullName evidence="5">EamA-like transporter family protein</fullName>
    </recommendedName>
</protein>
<proteinExistence type="predicted"/>
<evidence type="ECO:0000313" key="4">
    <source>
        <dbReference type="Proteomes" id="UP000317243"/>
    </source>
</evidence>
<evidence type="ECO:0000256" key="2">
    <source>
        <dbReference type="SAM" id="Phobius"/>
    </source>
</evidence>